<organism evidence="2 3">
    <name type="scientific">Amniculicola lignicola CBS 123094</name>
    <dbReference type="NCBI Taxonomy" id="1392246"/>
    <lineage>
        <taxon>Eukaryota</taxon>
        <taxon>Fungi</taxon>
        <taxon>Dikarya</taxon>
        <taxon>Ascomycota</taxon>
        <taxon>Pezizomycotina</taxon>
        <taxon>Dothideomycetes</taxon>
        <taxon>Pleosporomycetidae</taxon>
        <taxon>Pleosporales</taxon>
        <taxon>Amniculicolaceae</taxon>
        <taxon>Amniculicola</taxon>
    </lineage>
</organism>
<keyword evidence="3" id="KW-1185">Reference proteome</keyword>
<dbReference type="Proteomes" id="UP000799779">
    <property type="component" value="Unassembled WGS sequence"/>
</dbReference>
<evidence type="ECO:0000259" key="1">
    <source>
        <dbReference type="Pfam" id="PF05368"/>
    </source>
</evidence>
<gene>
    <name evidence="2" type="ORF">P154DRAFT_580135</name>
</gene>
<evidence type="ECO:0000313" key="3">
    <source>
        <dbReference type="Proteomes" id="UP000799779"/>
    </source>
</evidence>
<proteinExistence type="predicted"/>
<dbReference type="InterPro" id="IPR052718">
    <property type="entry name" value="NmrA-type_oxidoreductase"/>
</dbReference>
<name>A0A6A5W4M2_9PLEO</name>
<dbReference type="InterPro" id="IPR036291">
    <property type="entry name" value="NAD(P)-bd_dom_sf"/>
</dbReference>
<evidence type="ECO:0000313" key="2">
    <source>
        <dbReference type="EMBL" id="KAF1996207.1"/>
    </source>
</evidence>
<dbReference type="Pfam" id="PF05368">
    <property type="entry name" value="NmrA"/>
    <property type="match status" value="1"/>
</dbReference>
<dbReference type="PANTHER" id="PTHR47129:SF1">
    <property type="entry name" value="NMRA-LIKE DOMAIN-CONTAINING PROTEIN"/>
    <property type="match status" value="1"/>
</dbReference>
<dbReference type="PANTHER" id="PTHR47129">
    <property type="entry name" value="QUINONE OXIDOREDUCTASE 2"/>
    <property type="match status" value="1"/>
</dbReference>
<dbReference type="Gene3D" id="3.90.25.10">
    <property type="entry name" value="UDP-galactose 4-epimerase, domain 1"/>
    <property type="match status" value="1"/>
</dbReference>
<feature type="domain" description="NmrA-like" evidence="1">
    <location>
        <begin position="2"/>
        <end position="251"/>
    </location>
</feature>
<dbReference type="AlphaFoldDB" id="A0A6A5W4M2"/>
<dbReference type="InterPro" id="IPR008030">
    <property type="entry name" value="NmrA-like"/>
</dbReference>
<protein>
    <submittedName>
        <fullName evidence="2">NAD(P)-binding protein</fullName>
    </submittedName>
</protein>
<reference evidence="2" key="1">
    <citation type="journal article" date="2020" name="Stud. Mycol.">
        <title>101 Dothideomycetes genomes: a test case for predicting lifestyles and emergence of pathogens.</title>
        <authorList>
            <person name="Haridas S."/>
            <person name="Albert R."/>
            <person name="Binder M."/>
            <person name="Bloem J."/>
            <person name="Labutti K."/>
            <person name="Salamov A."/>
            <person name="Andreopoulos B."/>
            <person name="Baker S."/>
            <person name="Barry K."/>
            <person name="Bills G."/>
            <person name="Bluhm B."/>
            <person name="Cannon C."/>
            <person name="Castanera R."/>
            <person name="Culley D."/>
            <person name="Daum C."/>
            <person name="Ezra D."/>
            <person name="Gonzalez J."/>
            <person name="Henrissat B."/>
            <person name="Kuo A."/>
            <person name="Liang C."/>
            <person name="Lipzen A."/>
            <person name="Lutzoni F."/>
            <person name="Magnuson J."/>
            <person name="Mondo S."/>
            <person name="Nolan M."/>
            <person name="Ohm R."/>
            <person name="Pangilinan J."/>
            <person name="Park H.-J."/>
            <person name="Ramirez L."/>
            <person name="Alfaro M."/>
            <person name="Sun H."/>
            <person name="Tritt A."/>
            <person name="Yoshinaga Y."/>
            <person name="Zwiers L.-H."/>
            <person name="Turgeon B."/>
            <person name="Goodwin S."/>
            <person name="Spatafora J."/>
            <person name="Crous P."/>
            <person name="Grigoriev I."/>
        </authorList>
    </citation>
    <scope>NUCLEOTIDE SEQUENCE</scope>
    <source>
        <strain evidence="2">CBS 123094</strain>
    </source>
</reference>
<dbReference type="SUPFAM" id="SSF51735">
    <property type="entry name" value="NAD(P)-binding Rossmann-fold domains"/>
    <property type="match status" value="1"/>
</dbReference>
<dbReference type="EMBL" id="ML977628">
    <property type="protein sequence ID" value="KAF1996207.1"/>
    <property type="molecule type" value="Genomic_DNA"/>
</dbReference>
<dbReference type="OrthoDB" id="419598at2759"/>
<accession>A0A6A5W4M2</accession>
<dbReference type="Gene3D" id="3.40.50.720">
    <property type="entry name" value="NAD(P)-binding Rossmann-like Domain"/>
    <property type="match status" value="1"/>
</dbReference>
<sequence length="309" mass="34766">MIALTSATGKLGSAVINAILDNKLIDPKELVICTSSNPEGEQFSALRSKSITIRYHNFDDPASLERAFAACTKLFLVSTPHISMDYNNAPLWRGREAHHRAAIDAAVKVGVKHIYYTSLAFGSASEAGVMQAHIRTEAYLKMLYNVDYTIIREGLYNESWPLYFGYYYRLKKETRKVVVVAGDGPISWTSIADMAFGTAKILAAPSEEWKGKMLYLSQNRTWTLNDIAKIVSKVKGQDVALKVVSKEEHEKYYVEVKKMEQPAVEWWSSTYKALNAGECDIKDTTLEDMLEEAGRTPKSLEKTIRDMLQ</sequence>